<evidence type="ECO:0000313" key="5">
    <source>
        <dbReference type="Proteomes" id="UP001081467"/>
    </source>
</evidence>
<proteinExistence type="predicted"/>
<dbReference type="SUPFAM" id="SSF46689">
    <property type="entry name" value="Homeodomain-like"/>
    <property type="match status" value="1"/>
</dbReference>
<keyword evidence="5" id="KW-1185">Reference proteome</keyword>
<name>A0ABT4JM16_9LACO</name>
<evidence type="ECO:0000256" key="1">
    <source>
        <dbReference type="ARBA" id="ARBA00023125"/>
    </source>
</evidence>
<accession>A0ABT4JM16</accession>
<dbReference type="InterPro" id="IPR009057">
    <property type="entry name" value="Homeodomain-like_sf"/>
</dbReference>
<gene>
    <name evidence="4" type="ORF">N0K80_04475</name>
</gene>
<dbReference type="PROSITE" id="PS50977">
    <property type="entry name" value="HTH_TETR_2"/>
    <property type="match status" value="1"/>
</dbReference>
<organism evidence="4 5">
    <name type="scientific">Dellaglioa carnosa</name>
    <dbReference type="NCBI Taxonomy" id="2995136"/>
    <lineage>
        <taxon>Bacteria</taxon>
        <taxon>Bacillati</taxon>
        <taxon>Bacillota</taxon>
        <taxon>Bacilli</taxon>
        <taxon>Lactobacillales</taxon>
        <taxon>Lactobacillaceae</taxon>
        <taxon>Dellaglioa</taxon>
    </lineage>
</organism>
<dbReference type="PRINTS" id="PR00455">
    <property type="entry name" value="HTHTETR"/>
</dbReference>
<evidence type="ECO:0000313" key="4">
    <source>
        <dbReference type="EMBL" id="MCZ2491410.1"/>
    </source>
</evidence>
<dbReference type="RefSeq" id="WP_269023908.1">
    <property type="nucleotide sequence ID" value="NZ_JANXKW010000002.1"/>
</dbReference>
<comment type="caution">
    <text evidence="4">The sequence shown here is derived from an EMBL/GenBank/DDBJ whole genome shotgun (WGS) entry which is preliminary data.</text>
</comment>
<evidence type="ECO:0000259" key="3">
    <source>
        <dbReference type="PROSITE" id="PS50977"/>
    </source>
</evidence>
<feature type="domain" description="HTH tetR-type" evidence="3">
    <location>
        <begin position="9"/>
        <end position="69"/>
    </location>
</feature>
<dbReference type="Gene3D" id="1.10.357.10">
    <property type="entry name" value="Tetracycline Repressor, domain 2"/>
    <property type="match status" value="1"/>
</dbReference>
<dbReference type="Pfam" id="PF00440">
    <property type="entry name" value="TetR_N"/>
    <property type="match status" value="1"/>
</dbReference>
<dbReference type="Proteomes" id="UP001081467">
    <property type="component" value="Unassembled WGS sequence"/>
</dbReference>
<dbReference type="PANTHER" id="PTHR43479:SF11">
    <property type="entry name" value="ACREF_ENVCD OPERON REPRESSOR-RELATED"/>
    <property type="match status" value="1"/>
</dbReference>
<dbReference type="InterPro" id="IPR001647">
    <property type="entry name" value="HTH_TetR"/>
</dbReference>
<reference evidence="4" key="1">
    <citation type="submission" date="2022-09" db="EMBL/GenBank/DDBJ databases">
        <title>Diversity of Dellaglioa algida.</title>
        <authorList>
            <person name="Matthias E."/>
            <person name="Werum V."/>
        </authorList>
    </citation>
    <scope>NUCLEOTIDE SEQUENCE</scope>
    <source>
        <strain evidence="4">TMW 2.2523</strain>
    </source>
</reference>
<feature type="DNA-binding region" description="H-T-H motif" evidence="2">
    <location>
        <begin position="32"/>
        <end position="51"/>
    </location>
</feature>
<dbReference type="Gene3D" id="1.10.10.60">
    <property type="entry name" value="Homeodomain-like"/>
    <property type="match status" value="1"/>
</dbReference>
<dbReference type="EMBL" id="JANXLI010000002">
    <property type="protein sequence ID" value="MCZ2491410.1"/>
    <property type="molecule type" value="Genomic_DNA"/>
</dbReference>
<sequence>MGKREDNKQRIKQSIVTNAWQLFSESSFNDVKVADIAKAANISVKTLFTYFNSKEDIIFDDQEELINIIIAKLDDVNQSQYFTVLEKHIIEEFGEDDADLRDDDTKSLIRMISNNPTISGRLNQMWLEYEYVIRQYLAEKQQLSVNDAQITVMSAQLILPYRLLVEHLIMLLTDGHKINLVDLRKWMHELFITLTK</sequence>
<evidence type="ECO:0000256" key="2">
    <source>
        <dbReference type="PROSITE-ProRule" id="PRU00335"/>
    </source>
</evidence>
<protein>
    <submittedName>
        <fullName evidence="4">TetR/AcrR family transcriptional regulator</fullName>
    </submittedName>
</protein>
<keyword evidence="1 2" id="KW-0238">DNA-binding</keyword>
<dbReference type="InterPro" id="IPR050624">
    <property type="entry name" value="HTH-type_Tx_Regulator"/>
</dbReference>
<dbReference type="PANTHER" id="PTHR43479">
    <property type="entry name" value="ACREF/ENVCD OPERON REPRESSOR-RELATED"/>
    <property type="match status" value="1"/>
</dbReference>